<dbReference type="InterPro" id="IPR010899">
    <property type="entry name" value="UPF0344"/>
</dbReference>
<keyword evidence="2 5" id="KW-0812">Transmembrane</keyword>
<name>A0A852T9S8_9BACI</name>
<evidence type="ECO:0000256" key="2">
    <source>
        <dbReference type="ARBA" id="ARBA00022692"/>
    </source>
</evidence>
<dbReference type="EMBL" id="JACCBX010000004">
    <property type="protein sequence ID" value="NYE05540.1"/>
    <property type="molecule type" value="Genomic_DNA"/>
</dbReference>
<keyword evidence="1 5" id="KW-1003">Cell membrane</keyword>
<proteinExistence type="inferred from homology"/>
<evidence type="ECO:0000256" key="4">
    <source>
        <dbReference type="ARBA" id="ARBA00023136"/>
    </source>
</evidence>
<accession>A0A852T9S8</accession>
<keyword evidence="4 5" id="KW-0472">Membrane</keyword>
<dbReference type="GO" id="GO:0005886">
    <property type="term" value="C:plasma membrane"/>
    <property type="evidence" value="ECO:0007669"/>
    <property type="project" value="UniProtKB-SubCell"/>
</dbReference>
<sequence length="119" mass="13401">MIHGHVTAWVLALILFIVAIFLLKGGKEKGAKIVRMILRVLYLLIIATGVGLLFMLSNIDLLYILKAVVGLWVIGLFEMILSKIAQNRKTSVLWIQFVIAFLLVLYLGFDKLPMSIFNV</sequence>
<evidence type="ECO:0000256" key="1">
    <source>
        <dbReference type="ARBA" id="ARBA00022475"/>
    </source>
</evidence>
<keyword evidence="3 5" id="KW-1133">Transmembrane helix</keyword>
<reference evidence="7" key="2">
    <citation type="submission" date="2020-08" db="EMBL/GenBank/DDBJ databases">
        <title>The Agave Microbiome: Exploring the role of microbial communities in plant adaptations to desert environments.</title>
        <authorList>
            <person name="Partida-Martinez L.P."/>
        </authorList>
    </citation>
    <scope>NUCLEOTIDE SEQUENCE [LARGE SCALE GENOMIC DNA]</scope>
    <source>
        <strain evidence="7">AT2.8</strain>
    </source>
</reference>
<feature type="transmembrane region" description="Helical" evidence="5">
    <location>
        <begin position="61"/>
        <end position="80"/>
    </location>
</feature>
<gene>
    <name evidence="6" type="ORF">F4694_002293</name>
</gene>
<dbReference type="Proteomes" id="UP000548423">
    <property type="component" value="Unassembled WGS sequence"/>
</dbReference>
<comment type="caution">
    <text evidence="6">The sequence shown here is derived from an EMBL/GenBank/DDBJ whole genome shotgun (WGS) entry which is preliminary data.</text>
</comment>
<feature type="transmembrane region" description="Helical" evidence="5">
    <location>
        <begin position="6"/>
        <end position="24"/>
    </location>
</feature>
<dbReference type="HAMAP" id="MF_01536">
    <property type="entry name" value="UPF0344"/>
    <property type="match status" value="1"/>
</dbReference>
<evidence type="ECO:0000313" key="6">
    <source>
        <dbReference type="EMBL" id="NYE05540.1"/>
    </source>
</evidence>
<comment type="subcellular location">
    <subcellularLocation>
        <location evidence="5">Cell membrane</location>
        <topology evidence="5">Multi-pass membrane protein</topology>
    </subcellularLocation>
</comment>
<feature type="transmembrane region" description="Helical" evidence="5">
    <location>
        <begin position="92"/>
        <end position="109"/>
    </location>
</feature>
<reference evidence="7" key="1">
    <citation type="submission" date="2020-07" db="EMBL/GenBank/DDBJ databases">
        <authorList>
            <person name="Partida-Martinez L."/>
            <person name="Huntemann M."/>
            <person name="Clum A."/>
            <person name="Wang J."/>
            <person name="Palaniappan K."/>
            <person name="Ritter S."/>
            <person name="Chen I.-M."/>
            <person name="Stamatis D."/>
            <person name="Reddy T."/>
            <person name="O'Malley R."/>
            <person name="Daum C."/>
            <person name="Shapiro N."/>
            <person name="Ivanova N."/>
            <person name="Kyrpides N."/>
            <person name="Woyke T."/>
        </authorList>
    </citation>
    <scope>NUCLEOTIDE SEQUENCE [LARGE SCALE GENOMIC DNA]</scope>
    <source>
        <strain evidence="7">AT2.8</strain>
    </source>
</reference>
<evidence type="ECO:0000313" key="7">
    <source>
        <dbReference type="Proteomes" id="UP000548423"/>
    </source>
</evidence>
<dbReference type="Pfam" id="PF07457">
    <property type="entry name" value="DUF1516"/>
    <property type="match status" value="1"/>
</dbReference>
<organism evidence="6 7">
    <name type="scientific">Neobacillus niacini</name>
    <dbReference type="NCBI Taxonomy" id="86668"/>
    <lineage>
        <taxon>Bacteria</taxon>
        <taxon>Bacillati</taxon>
        <taxon>Bacillota</taxon>
        <taxon>Bacilli</taxon>
        <taxon>Bacillales</taxon>
        <taxon>Bacillaceae</taxon>
        <taxon>Neobacillus</taxon>
    </lineage>
</organism>
<comment type="similarity">
    <text evidence="5">Belongs to the UPF0344 family.</text>
</comment>
<feature type="transmembrane region" description="Helical" evidence="5">
    <location>
        <begin position="36"/>
        <end position="55"/>
    </location>
</feature>
<dbReference type="AlphaFoldDB" id="A0A852T9S8"/>
<evidence type="ECO:0000256" key="5">
    <source>
        <dbReference type="HAMAP-Rule" id="MF_01536"/>
    </source>
</evidence>
<protein>
    <recommendedName>
        <fullName evidence="5">UPF0344 protein F4694_002293</fullName>
    </recommendedName>
</protein>
<evidence type="ECO:0000256" key="3">
    <source>
        <dbReference type="ARBA" id="ARBA00022989"/>
    </source>
</evidence>